<keyword evidence="2" id="KW-1185">Reference proteome</keyword>
<proteinExistence type="predicted"/>
<comment type="caution">
    <text evidence="1">The sequence shown here is derived from an EMBL/GenBank/DDBJ whole genome shotgun (WGS) entry which is preliminary data.</text>
</comment>
<sequence length="113" mass="12244">MGRAPYVDKANVKKGPWASPYRKSRYLFYHKQCAIFPRQLLGSPLYPIDLSTNDEDALVVSPVLVMDANHESEAAAPPSEEVNPLAIIEYDRGNAGAAGDVNGDMGGHISDVD</sequence>
<organism evidence="1 2">
    <name type="scientific">Penstemon smallii</name>
    <dbReference type="NCBI Taxonomy" id="265156"/>
    <lineage>
        <taxon>Eukaryota</taxon>
        <taxon>Viridiplantae</taxon>
        <taxon>Streptophyta</taxon>
        <taxon>Embryophyta</taxon>
        <taxon>Tracheophyta</taxon>
        <taxon>Spermatophyta</taxon>
        <taxon>Magnoliopsida</taxon>
        <taxon>eudicotyledons</taxon>
        <taxon>Gunneridae</taxon>
        <taxon>Pentapetalae</taxon>
        <taxon>asterids</taxon>
        <taxon>lamiids</taxon>
        <taxon>Lamiales</taxon>
        <taxon>Plantaginaceae</taxon>
        <taxon>Cheloneae</taxon>
        <taxon>Penstemon</taxon>
    </lineage>
</organism>
<accession>A0ABD3TQ49</accession>
<dbReference type="Proteomes" id="UP001634393">
    <property type="component" value="Unassembled WGS sequence"/>
</dbReference>
<evidence type="ECO:0000313" key="1">
    <source>
        <dbReference type="EMBL" id="KAL3839165.1"/>
    </source>
</evidence>
<evidence type="ECO:0000313" key="2">
    <source>
        <dbReference type="Proteomes" id="UP001634393"/>
    </source>
</evidence>
<dbReference type="EMBL" id="JBJXBP010000003">
    <property type="protein sequence ID" value="KAL3839165.1"/>
    <property type="molecule type" value="Genomic_DNA"/>
</dbReference>
<gene>
    <name evidence="1" type="ORF">ACJIZ3_023756</name>
</gene>
<protein>
    <submittedName>
        <fullName evidence="1">Uncharacterized protein</fullName>
    </submittedName>
</protein>
<reference evidence="1 2" key="1">
    <citation type="submission" date="2024-12" db="EMBL/GenBank/DDBJ databases">
        <title>The unique morphological basis and parallel evolutionary history of personate flowers in Penstemon.</title>
        <authorList>
            <person name="Depatie T.H."/>
            <person name="Wessinger C.A."/>
        </authorList>
    </citation>
    <scope>NUCLEOTIDE SEQUENCE [LARGE SCALE GENOMIC DNA]</scope>
    <source>
        <strain evidence="1">WTNN_2</strain>
        <tissue evidence="1">Leaf</tissue>
    </source>
</reference>
<dbReference type="AlphaFoldDB" id="A0ABD3TQ49"/>
<name>A0ABD3TQ49_9LAMI</name>